<gene>
    <name evidence="7" type="ORF">BSZ37_06400</name>
</gene>
<organism evidence="7 8">
    <name type="scientific">Rubrivirga marina</name>
    <dbReference type="NCBI Taxonomy" id="1196024"/>
    <lineage>
        <taxon>Bacteria</taxon>
        <taxon>Pseudomonadati</taxon>
        <taxon>Rhodothermota</taxon>
        <taxon>Rhodothermia</taxon>
        <taxon>Rhodothermales</taxon>
        <taxon>Rubricoccaceae</taxon>
        <taxon>Rubrivirga</taxon>
    </lineage>
</organism>
<dbReference type="SUPFAM" id="SSF55874">
    <property type="entry name" value="ATPase domain of HSP90 chaperone/DNA topoisomerase II/histidine kinase"/>
    <property type="match status" value="1"/>
</dbReference>
<dbReference type="OrthoDB" id="9760839at2"/>
<dbReference type="CDD" id="cd00130">
    <property type="entry name" value="PAS"/>
    <property type="match status" value="1"/>
</dbReference>
<dbReference type="SMART" id="SM00387">
    <property type="entry name" value="HATPase_c"/>
    <property type="match status" value="1"/>
</dbReference>
<feature type="domain" description="PAS" evidence="5">
    <location>
        <begin position="14"/>
        <end position="87"/>
    </location>
</feature>
<evidence type="ECO:0008006" key="9">
    <source>
        <dbReference type="Google" id="ProtNLM"/>
    </source>
</evidence>
<sequence length="385" mass="42356">MDRLSDTNANPRLSAEVLERALHATDIMVVLTDPHLEDNPIIWVNDYFCQFTGYGRDEVLGRNCRFLQGDDRDQPAIRRLRRAIDAGESVNVHIRNYRKDGSPFDNDLYVSPVRETPSDLDGPIRYFIGVQNDSTARIRAEAEVADRTREVHETAENERERFGMDLHDGLGQELAGVGLLLKALVGRLEDEGSASGALAGRVLDLVEEALSSARDMARGLNPVDASPYGLGDALRTLCDRVAESQPDIEVRARVEPIPFDDRREARHLYRIAQEALSNAVKHAEASQVLVTLHRTGGSVHLEVRDDGAGVPEELTEVGDAVPVQDRAELARRGMGLYGMRYRADLIGAALTVRRDDGGGTVVRCVVPDAASGPRAGHRARSGERE</sequence>
<dbReference type="InterPro" id="IPR035965">
    <property type="entry name" value="PAS-like_dom_sf"/>
</dbReference>
<dbReference type="InterPro" id="IPR011712">
    <property type="entry name" value="Sig_transdc_His_kin_sub3_dim/P"/>
</dbReference>
<evidence type="ECO:0000256" key="3">
    <source>
        <dbReference type="ARBA" id="ARBA00023012"/>
    </source>
</evidence>
<reference evidence="7 8" key="1">
    <citation type="submission" date="2016-11" db="EMBL/GenBank/DDBJ databases">
        <title>Study of marine rhodopsin-containing bacteria.</title>
        <authorList>
            <person name="Yoshizawa S."/>
            <person name="Kumagai Y."/>
            <person name="Kogure K."/>
        </authorList>
    </citation>
    <scope>NUCLEOTIDE SEQUENCE [LARGE SCALE GENOMIC DNA]</scope>
    <source>
        <strain evidence="7 8">SAORIC-28</strain>
    </source>
</reference>
<protein>
    <recommendedName>
        <fullName evidence="9">Histidine kinase</fullName>
    </recommendedName>
</protein>
<evidence type="ECO:0000313" key="7">
    <source>
        <dbReference type="EMBL" id="PAP76100.1"/>
    </source>
</evidence>
<feature type="domain" description="PAC" evidence="6">
    <location>
        <begin position="90"/>
        <end position="146"/>
    </location>
</feature>
<dbReference type="Gene3D" id="1.20.5.1930">
    <property type="match status" value="1"/>
</dbReference>
<keyword evidence="3" id="KW-0902">Two-component regulatory system</keyword>
<dbReference type="InterPro" id="IPR003594">
    <property type="entry name" value="HATPase_dom"/>
</dbReference>
<dbReference type="Pfam" id="PF07730">
    <property type="entry name" value="HisKA_3"/>
    <property type="match status" value="1"/>
</dbReference>
<comment type="caution">
    <text evidence="7">The sequence shown here is derived from an EMBL/GenBank/DDBJ whole genome shotgun (WGS) entry which is preliminary data.</text>
</comment>
<evidence type="ECO:0000313" key="8">
    <source>
        <dbReference type="Proteomes" id="UP000216339"/>
    </source>
</evidence>
<dbReference type="SUPFAM" id="SSF55785">
    <property type="entry name" value="PYP-like sensor domain (PAS domain)"/>
    <property type="match status" value="1"/>
</dbReference>
<dbReference type="PANTHER" id="PTHR24421">
    <property type="entry name" value="NITRATE/NITRITE SENSOR PROTEIN NARX-RELATED"/>
    <property type="match status" value="1"/>
</dbReference>
<dbReference type="PROSITE" id="PS50109">
    <property type="entry name" value="HIS_KIN"/>
    <property type="match status" value="1"/>
</dbReference>
<name>A0A271IY93_9BACT</name>
<dbReference type="Proteomes" id="UP000216339">
    <property type="component" value="Unassembled WGS sequence"/>
</dbReference>
<evidence type="ECO:0000256" key="1">
    <source>
        <dbReference type="ARBA" id="ARBA00022679"/>
    </source>
</evidence>
<feature type="domain" description="Histidine kinase" evidence="4">
    <location>
        <begin position="165"/>
        <end position="370"/>
    </location>
</feature>
<dbReference type="PROSITE" id="PS50112">
    <property type="entry name" value="PAS"/>
    <property type="match status" value="1"/>
</dbReference>
<dbReference type="InterPro" id="IPR036890">
    <property type="entry name" value="HATPase_C_sf"/>
</dbReference>
<keyword evidence="1" id="KW-0808">Transferase</keyword>
<dbReference type="EMBL" id="MQWD01000001">
    <property type="protein sequence ID" value="PAP76100.1"/>
    <property type="molecule type" value="Genomic_DNA"/>
</dbReference>
<accession>A0A271IY93</accession>
<dbReference type="RefSeq" id="WP_095509741.1">
    <property type="nucleotide sequence ID" value="NZ_MQWD01000001.1"/>
</dbReference>
<dbReference type="InterPro" id="IPR000700">
    <property type="entry name" value="PAS-assoc_C"/>
</dbReference>
<dbReference type="Gene3D" id="3.30.450.20">
    <property type="entry name" value="PAS domain"/>
    <property type="match status" value="1"/>
</dbReference>
<dbReference type="GO" id="GO:0000155">
    <property type="term" value="F:phosphorelay sensor kinase activity"/>
    <property type="evidence" value="ECO:0007669"/>
    <property type="project" value="InterPro"/>
</dbReference>
<dbReference type="Pfam" id="PF02518">
    <property type="entry name" value="HATPase_c"/>
    <property type="match status" value="1"/>
</dbReference>
<evidence type="ECO:0000259" key="5">
    <source>
        <dbReference type="PROSITE" id="PS50112"/>
    </source>
</evidence>
<dbReference type="InterPro" id="IPR005467">
    <property type="entry name" value="His_kinase_dom"/>
</dbReference>
<dbReference type="NCBIfam" id="TIGR00229">
    <property type="entry name" value="sensory_box"/>
    <property type="match status" value="1"/>
</dbReference>
<proteinExistence type="predicted"/>
<dbReference type="Gene3D" id="3.30.565.10">
    <property type="entry name" value="Histidine kinase-like ATPase, C-terminal domain"/>
    <property type="match status" value="1"/>
</dbReference>
<dbReference type="GO" id="GO:0046983">
    <property type="term" value="F:protein dimerization activity"/>
    <property type="evidence" value="ECO:0007669"/>
    <property type="project" value="InterPro"/>
</dbReference>
<dbReference type="PROSITE" id="PS50113">
    <property type="entry name" value="PAC"/>
    <property type="match status" value="1"/>
</dbReference>
<dbReference type="CDD" id="cd16917">
    <property type="entry name" value="HATPase_UhpB-NarQ-NarX-like"/>
    <property type="match status" value="1"/>
</dbReference>
<keyword evidence="8" id="KW-1185">Reference proteome</keyword>
<dbReference type="InterPro" id="IPR050482">
    <property type="entry name" value="Sensor_HK_TwoCompSys"/>
</dbReference>
<keyword evidence="2" id="KW-0418">Kinase</keyword>
<evidence type="ECO:0000256" key="2">
    <source>
        <dbReference type="ARBA" id="ARBA00022777"/>
    </source>
</evidence>
<dbReference type="Pfam" id="PF13426">
    <property type="entry name" value="PAS_9"/>
    <property type="match status" value="1"/>
</dbReference>
<dbReference type="AlphaFoldDB" id="A0A271IY93"/>
<dbReference type="InterPro" id="IPR000014">
    <property type="entry name" value="PAS"/>
</dbReference>
<evidence type="ECO:0000259" key="6">
    <source>
        <dbReference type="PROSITE" id="PS50113"/>
    </source>
</evidence>
<dbReference type="GO" id="GO:0016020">
    <property type="term" value="C:membrane"/>
    <property type="evidence" value="ECO:0007669"/>
    <property type="project" value="InterPro"/>
</dbReference>
<dbReference type="SMART" id="SM00091">
    <property type="entry name" value="PAS"/>
    <property type="match status" value="1"/>
</dbReference>
<evidence type="ECO:0000259" key="4">
    <source>
        <dbReference type="PROSITE" id="PS50109"/>
    </source>
</evidence>